<feature type="region of interest" description="Disordered" evidence="4">
    <location>
        <begin position="1"/>
        <end position="38"/>
    </location>
</feature>
<dbReference type="InterPro" id="IPR002110">
    <property type="entry name" value="Ankyrin_rpt"/>
</dbReference>
<evidence type="ECO:0000313" key="5">
    <source>
        <dbReference type="EMBL" id="PTB35243.1"/>
    </source>
</evidence>
<keyword evidence="6" id="KW-1185">Reference proteome</keyword>
<dbReference type="SMART" id="SM00248">
    <property type="entry name" value="ANK"/>
    <property type="match status" value="2"/>
</dbReference>
<evidence type="ECO:0000256" key="3">
    <source>
        <dbReference type="PROSITE-ProRule" id="PRU00023"/>
    </source>
</evidence>
<organism evidence="5 6">
    <name type="scientific">Trichoderma asperellum (strain ATCC 204424 / CBS 433.97 / NBRC 101777)</name>
    <dbReference type="NCBI Taxonomy" id="1042311"/>
    <lineage>
        <taxon>Eukaryota</taxon>
        <taxon>Fungi</taxon>
        <taxon>Dikarya</taxon>
        <taxon>Ascomycota</taxon>
        <taxon>Pezizomycotina</taxon>
        <taxon>Sordariomycetes</taxon>
        <taxon>Hypocreomycetidae</taxon>
        <taxon>Hypocreales</taxon>
        <taxon>Hypocreaceae</taxon>
        <taxon>Trichoderma</taxon>
    </lineage>
</organism>
<sequence length="134" mass="14971">MSLVDKEEKESRKESNYETIHRLPPAAENINSSRQEGDSGLLPWEAKKQYEDIAKLLLATDGINVNARDNNSQTPLLWAAKKGYDTLVDLLLKSDGIDINAKDDWNKSSLLWATAKGHIAVVKLLLNEAKLDIN</sequence>
<dbReference type="Pfam" id="PF12796">
    <property type="entry name" value="Ank_2"/>
    <property type="match status" value="1"/>
</dbReference>
<dbReference type="GO" id="GO:0006396">
    <property type="term" value="P:RNA processing"/>
    <property type="evidence" value="ECO:0007669"/>
    <property type="project" value="TreeGrafter"/>
</dbReference>
<dbReference type="InterPro" id="IPR036770">
    <property type="entry name" value="Ankyrin_rpt-contain_sf"/>
</dbReference>
<accession>A0A2T3YRP5</accession>
<dbReference type="PROSITE" id="PS50088">
    <property type="entry name" value="ANK_REPEAT"/>
    <property type="match status" value="1"/>
</dbReference>
<proteinExistence type="predicted"/>
<dbReference type="PANTHER" id="PTHR24141">
    <property type="entry name" value="2-5A-DEPENDENT RIBONUCLEASE"/>
    <property type="match status" value="1"/>
</dbReference>
<feature type="non-terminal residue" evidence="5">
    <location>
        <position position="134"/>
    </location>
</feature>
<reference evidence="5 6" key="1">
    <citation type="submission" date="2016-07" db="EMBL/GenBank/DDBJ databases">
        <title>Multiple horizontal gene transfer events from other fungi enriched the ability of initially mycotrophic Trichoderma (Ascomycota) to feed on dead plant biomass.</title>
        <authorList>
            <consortium name="DOE Joint Genome Institute"/>
            <person name="Aerts A."/>
            <person name="Atanasova L."/>
            <person name="Chenthamara K."/>
            <person name="Zhang J."/>
            <person name="Grujic M."/>
            <person name="Henrissat B."/>
            <person name="Kuo A."/>
            <person name="Salamov A."/>
            <person name="Lipzen A."/>
            <person name="Labutti K."/>
            <person name="Barry K."/>
            <person name="Miao Y."/>
            <person name="Rahimi M.J."/>
            <person name="Shen Q."/>
            <person name="Grigoriev I.V."/>
            <person name="Kubicek C.P."/>
            <person name="Druzhinina I.S."/>
        </authorList>
    </citation>
    <scope>NUCLEOTIDE SEQUENCE [LARGE SCALE GENOMIC DNA]</scope>
    <source>
        <strain evidence="5 6">CBS 433.97</strain>
    </source>
</reference>
<name>A0A2T3YRP5_TRIA4</name>
<dbReference type="GO" id="GO:0004540">
    <property type="term" value="F:RNA nuclease activity"/>
    <property type="evidence" value="ECO:0007669"/>
    <property type="project" value="TreeGrafter"/>
</dbReference>
<dbReference type="OrthoDB" id="4915767at2759"/>
<evidence type="ECO:0000313" key="6">
    <source>
        <dbReference type="Proteomes" id="UP000240493"/>
    </source>
</evidence>
<feature type="compositionally biased region" description="Basic and acidic residues" evidence="4">
    <location>
        <begin position="1"/>
        <end position="21"/>
    </location>
</feature>
<evidence type="ECO:0000256" key="1">
    <source>
        <dbReference type="ARBA" id="ARBA00022737"/>
    </source>
</evidence>
<dbReference type="GO" id="GO:0003723">
    <property type="term" value="F:RNA binding"/>
    <property type="evidence" value="ECO:0007669"/>
    <property type="project" value="TreeGrafter"/>
</dbReference>
<dbReference type="SUPFAM" id="SSF48403">
    <property type="entry name" value="Ankyrin repeat"/>
    <property type="match status" value="1"/>
</dbReference>
<dbReference type="AlphaFoldDB" id="A0A2T3YRP5"/>
<feature type="repeat" description="ANK" evidence="3">
    <location>
        <begin position="71"/>
        <end position="104"/>
    </location>
</feature>
<gene>
    <name evidence="5" type="ORF">M441DRAFT_153889</name>
</gene>
<dbReference type="Proteomes" id="UP000240493">
    <property type="component" value="Unassembled WGS sequence"/>
</dbReference>
<dbReference type="EMBL" id="KZ679278">
    <property type="protein sequence ID" value="PTB35243.1"/>
    <property type="molecule type" value="Genomic_DNA"/>
</dbReference>
<evidence type="ECO:0000256" key="2">
    <source>
        <dbReference type="ARBA" id="ARBA00023043"/>
    </source>
</evidence>
<protein>
    <submittedName>
        <fullName evidence="5">Uncharacterized protein</fullName>
    </submittedName>
</protein>
<dbReference type="Gene3D" id="1.25.40.20">
    <property type="entry name" value="Ankyrin repeat-containing domain"/>
    <property type="match status" value="1"/>
</dbReference>
<evidence type="ECO:0000256" key="4">
    <source>
        <dbReference type="SAM" id="MobiDB-lite"/>
    </source>
</evidence>
<keyword evidence="2 3" id="KW-0040">ANK repeat</keyword>
<dbReference type="PANTHER" id="PTHR24141:SF1">
    <property type="entry name" value="2-5A-DEPENDENT RIBONUCLEASE"/>
    <property type="match status" value="1"/>
</dbReference>
<keyword evidence="1" id="KW-0677">Repeat</keyword>